<evidence type="ECO:0000313" key="2">
    <source>
        <dbReference type="Proteomes" id="UP001552299"/>
    </source>
</evidence>
<dbReference type="Proteomes" id="UP001552299">
    <property type="component" value="Unassembled WGS sequence"/>
</dbReference>
<gene>
    <name evidence="1" type="ORF">M5K25_012538</name>
</gene>
<dbReference type="InterPro" id="IPR052796">
    <property type="entry name" value="Nod_factor_sulfotransferase"/>
</dbReference>
<dbReference type="SUPFAM" id="SSF52540">
    <property type="entry name" value="P-loop containing nucleoside triphosphate hydrolases"/>
    <property type="match status" value="1"/>
</dbReference>
<dbReference type="PANTHER" id="PTHR32175">
    <property type="entry name" value="PROTEIN, PUTATIVE, EXPRESSED-RELATED"/>
    <property type="match status" value="1"/>
</dbReference>
<reference evidence="1 2" key="1">
    <citation type="journal article" date="2024" name="Plant Biotechnol. J.">
        <title>Dendrobium thyrsiflorum genome and its molecular insights into genes involved in important horticultural traits.</title>
        <authorList>
            <person name="Chen B."/>
            <person name="Wang J.Y."/>
            <person name="Zheng P.J."/>
            <person name="Li K.L."/>
            <person name="Liang Y.M."/>
            <person name="Chen X.F."/>
            <person name="Zhang C."/>
            <person name="Zhao X."/>
            <person name="He X."/>
            <person name="Zhang G.Q."/>
            <person name="Liu Z.J."/>
            <person name="Xu Q."/>
        </authorList>
    </citation>
    <scope>NUCLEOTIDE SEQUENCE [LARGE SCALE GENOMIC DNA]</scope>
    <source>
        <strain evidence="1">GZMU011</strain>
    </source>
</reference>
<dbReference type="Gene3D" id="3.40.50.300">
    <property type="entry name" value="P-loop containing nucleotide triphosphate hydrolases"/>
    <property type="match status" value="1"/>
</dbReference>
<name>A0ABD0UXR8_DENTH</name>
<dbReference type="EMBL" id="JANQDX010000010">
    <property type="protein sequence ID" value="KAL0917475.1"/>
    <property type="molecule type" value="Genomic_DNA"/>
</dbReference>
<organism evidence="1 2">
    <name type="scientific">Dendrobium thyrsiflorum</name>
    <name type="common">Pinecone-like raceme dendrobium</name>
    <name type="synonym">Orchid</name>
    <dbReference type="NCBI Taxonomy" id="117978"/>
    <lineage>
        <taxon>Eukaryota</taxon>
        <taxon>Viridiplantae</taxon>
        <taxon>Streptophyta</taxon>
        <taxon>Embryophyta</taxon>
        <taxon>Tracheophyta</taxon>
        <taxon>Spermatophyta</taxon>
        <taxon>Magnoliopsida</taxon>
        <taxon>Liliopsida</taxon>
        <taxon>Asparagales</taxon>
        <taxon>Orchidaceae</taxon>
        <taxon>Epidendroideae</taxon>
        <taxon>Malaxideae</taxon>
        <taxon>Dendrobiinae</taxon>
        <taxon>Dendrobium</taxon>
    </lineage>
</organism>
<protein>
    <recommendedName>
        <fullName evidence="3">Sulfotransferase</fullName>
    </recommendedName>
</protein>
<evidence type="ECO:0008006" key="3">
    <source>
        <dbReference type="Google" id="ProtNLM"/>
    </source>
</evidence>
<dbReference type="PANTHER" id="PTHR32175:SF9">
    <property type="entry name" value="OS01G0784600 PROTEIN"/>
    <property type="match status" value="1"/>
</dbReference>
<proteinExistence type="predicted"/>
<accession>A0ABD0UXR8</accession>
<dbReference type="InterPro" id="IPR027417">
    <property type="entry name" value="P-loop_NTPase"/>
</dbReference>
<keyword evidence="2" id="KW-1185">Reference proteome</keyword>
<sequence>MSNVKQKRLFDLDLPFVIKVWTIIPRHFAFQNLKPCILRRLRGLRALFIPCLLVSKIKMTEYCFFPKKLQDTHIENSSKKSPLVLKMVVLAAAMSCSVCICSFFLEQMEEPSKLHIMRANLTEKAQFHVVGVNLTDKTRPNLLRVNQTEKNLPNLLTVNLTEKNAINLVRVDLTEKNMGVNLTEVNLPHLVSLNASEITFPPTLKVNLTDETLPHVMGVNLTEKLSHDPQLSESQLRHFNYNKTKAYGREEHGCLPVSLYAIVSKQRSGSKWFEALLNSHENIRSHGEIFYSVDRKCNMTVIKTVLDKLYSLNWNASTFRRKKKSCMAAVGFKWMLNQGILDNHEGIVDYFNHRGVSVILLLRRNHLRRLVSLKANNHDGKVRGLNGAHKAHVSSKQEAEILASYKPKLDVKRLIPALEHMERLATDTLKNFRGTRHMVVYYEDLVQNQTQTMMEVLEFLKVPQRTLISGHVKIHTRPLAQQIQNWRAVAKVIKRSKYKRFITVNDYEI</sequence>
<comment type="caution">
    <text evidence="1">The sequence shown here is derived from an EMBL/GenBank/DDBJ whole genome shotgun (WGS) entry which is preliminary data.</text>
</comment>
<dbReference type="AlphaFoldDB" id="A0ABD0UXR8"/>
<evidence type="ECO:0000313" key="1">
    <source>
        <dbReference type="EMBL" id="KAL0917475.1"/>
    </source>
</evidence>